<feature type="active site" description="Charge relay system" evidence="14">
    <location>
        <position position="247"/>
    </location>
</feature>
<evidence type="ECO:0000256" key="11">
    <source>
        <dbReference type="ARBA" id="ARBA00022825"/>
    </source>
</evidence>
<dbReference type="Gene3D" id="2.40.10.120">
    <property type="match status" value="1"/>
</dbReference>
<evidence type="ECO:0000259" key="18">
    <source>
        <dbReference type="PROSITE" id="PS50106"/>
    </source>
</evidence>
<evidence type="ECO:0000256" key="12">
    <source>
        <dbReference type="ARBA" id="ARBA00023016"/>
    </source>
</evidence>
<keyword evidence="12" id="KW-0346">Stress response</keyword>
<evidence type="ECO:0000256" key="5">
    <source>
        <dbReference type="ARBA" id="ARBA00013958"/>
    </source>
</evidence>
<dbReference type="InterPro" id="IPR011782">
    <property type="entry name" value="Pept_S1C_Do"/>
</dbReference>
<feature type="active site" description="Charge relay system" evidence="14">
    <location>
        <position position="144"/>
    </location>
</feature>
<evidence type="ECO:0000256" key="2">
    <source>
        <dbReference type="ARBA" id="ARBA00004418"/>
    </source>
</evidence>
<evidence type="ECO:0000256" key="15">
    <source>
        <dbReference type="PIRSR" id="PIRSR611782-2"/>
    </source>
</evidence>
<dbReference type="PROSITE" id="PS50106">
    <property type="entry name" value="PDZ"/>
    <property type="match status" value="2"/>
</dbReference>
<keyword evidence="20" id="KW-1185">Reference proteome</keyword>
<keyword evidence="11" id="KW-0720">Serine protease</keyword>
<evidence type="ECO:0000256" key="16">
    <source>
        <dbReference type="SAM" id="MobiDB-lite"/>
    </source>
</evidence>
<dbReference type="Pfam" id="PF17820">
    <property type="entry name" value="PDZ_6"/>
    <property type="match status" value="1"/>
</dbReference>
<feature type="compositionally biased region" description="Basic and acidic residues" evidence="16">
    <location>
        <begin position="105"/>
        <end position="120"/>
    </location>
</feature>
<proteinExistence type="inferred from homology"/>
<name>A0A8B2NUM4_9HYPH</name>
<dbReference type="GO" id="GO:0006508">
    <property type="term" value="P:proteolysis"/>
    <property type="evidence" value="ECO:0007669"/>
    <property type="project" value="UniProtKB-KW"/>
</dbReference>
<dbReference type="PANTHER" id="PTHR22939">
    <property type="entry name" value="SERINE PROTEASE FAMILY S1C HTRA-RELATED"/>
    <property type="match status" value="1"/>
</dbReference>
<dbReference type="SUPFAM" id="SSF50156">
    <property type="entry name" value="PDZ domain-like"/>
    <property type="match status" value="2"/>
</dbReference>
<evidence type="ECO:0000256" key="17">
    <source>
        <dbReference type="SAM" id="SignalP"/>
    </source>
</evidence>
<gene>
    <name evidence="19" type="ORF">DLJ53_17365</name>
</gene>
<dbReference type="Pfam" id="PF13180">
    <property type="entry name" value="PDZ_2"/>
    <property type="match status" value="1"/>
</dbReference>
<accession>A0A8B2NUM4</accession>
<organism evidence="19 20">
    <name type="scientific">Acuticoccus sediminis</name>
    <dbReference type="NCBI Taxonomy" id="2184697"/>
    <lineage>
        <taxon>Bacteria</taxon>
        <taxon>Pseudomonadati</taxon>
        <taxon>Pseudomonadota</taxon>
        <taxon>Alphaproteobacteria</taxon>
        <taxon>Hyphomicrobiales</taxon>
        <taxon>Amorphaceae</taxon>
        <taxon>Acuticoccus</taxon>
    </lineage>
</organism>
<feature type="binding site" evidence="15">
    <location>
        <position position="174"/>
    </location>
    <ligand>
        <name>substrate</name>
    </ligand>
</feature>
<dbReference type="RefSeq" id="WP_111347522.1">
    <property type="nucleotide sequence ID" value="NZ_JAIWKD010000004.1"/>
</dbReference>
<evidence type="ECO:0000313" key="19">
    <source>
        <dbReference type="EMBL" id="RAI00995.1"/>
    </source>
</evidence>
<evidence type="ECO:0000256" key="13">
    <source>
        <dbReference type="ARBA" id="ARBA00032850"/>
    </source>
</evidence>
<dbReference type="InterPro" id="IPR036034">
    <property type="entry name" value="PDZ_sf"/>
</dbReference>
<comment type="subcellular location">
    <subcellularLocation>
        <location evidence="2">Periplasm</location>
    </subcellularLocation>
</comment>
<comment type="similarity">
    <text evidence="3">Belongs to the peptidase S1C family.</text>
</comment>
<dbReference type="OrthoDB" id="9758917at2"/>
<feature type="chain" id="PRO_5038983831" description="Probable periplasmic serine endoprotease DegP-like" evidence="17">
    <location>
        <begin position="29"/>
        <end position="512"/>
    </location>
</feature>
<dbReference type="InterPro" id="IPR001940">
    <property type="entry name" value="Peptidase_S1C"/>
</dbReference>
<evidence type="ECO:0000313" key="20">
    <source>
        <dbReference type="Proteomes" id="UP000249590"/>
    </source>
</evidence>
<evidence type="ECO:0000256" key="10">
    <source>
        <dbReference type="ARBA" id="ARBA00022801"/>
    </source>
</evidence>
<keyword evidence="9" id="KW-0574">Periplasm</keyword>
<keyword evidence="6 19" id="KW-0645">Protease</keyword>
<protein>
    <recommendedName>
        <fullName evidence="5">Probable periplasmic serine endoprotease DegP-like</fullName>
        <ecNumber evidence="4">3.4.21.107</ecNumber>
    </recommendedName>
    <alternativeName>
        <fullName evidence="13">Protease Do</fullName>
    </alternativeName>
</protein>
<dbReference type="GO" id="GO:0042597">
    <property type="term" value="C:periplasmic space"/>
    <property type="evidence" value="ECO:0007669"/>
    <property type="project" value="UniProtKB-SubCell"/>
</dbReference>
<dbReference type="AlphaFoldDB" id="A0A8B2NUM4"/>
<evidence type="ECO:0000256" key="6">
    <source>
        <dbReference type="ARBA" id="ARBA00022670"/>
    </source>
</evidence>
<dbReference type="Pfam" id="PF13365">
    <property type="entry name" value="Trypsin_2"/>
    <property type="match status" value="1"/>
</dbReference>
<keyword evidence="10" id="KW-0378">Hydrolase</keyword>
<comment type="catalytic activity">
    <reaction evidence="1">
        <text>Acts on substrates that are at least partially unfolded. The cleavage site P1 residue is normally between a pair of hydrophobic residues, such as Val-|-Val.</text>
        <dbReference type="EC" id="3.4.21.107"/>
    </reaction>
</comment>
<dbReference type="SMART" id="SM00228">
    <property type="entry name" value="PDZ"/>
    <property type="match status" value="2"/>
</dbReference>
<feature type="signal peptide" evidence="17">
    <location>
        <begin position="1"/>
        <end position="28"/>
    </location>
</feature>
<feature type="domain" description="PDZ" evidence="18">
    <location>
        <begin position="410"/>
        <end position="469"/>
    </location>
</feature>
<dbReference type="GO" id="GO:0004252">
    <property type="term" value="F:serine-type endopeptidase activity"/>
    <property type="evidence" value="ECO:0007669"/>
    <property type="project" value="InterPro"/>
</dbReference>
<evidence type="ECO:0000256" key="3">
    <source>
        <dbReference type="ARBA" id="ARBA00010541"/>
    </source>
</evidence>
<dbReference type="InterPro" id="IPR041489">
    <property type="entry name" value="PDZ_6"/>
</dbReference>
<feature type="domain" description="PDZ" evidence="18">
    <location>
        <begin position="286"/>
        <end position="382"/>
    </location>
</feature>
<evidence type="ECO:0000256" key="7">
    <source>
        <dbReference type="ARBA" id="ARBA00022729"/>
    </source>
</evidence>
<feature type="region of interest" description="Disordered" evidence="16">
    <location>
        <begin position="389"/>
        <end position="418"/>
    </location>
</feature>
<dbReference type="NCBIfam" id="TIGR02037">
    <property type="entry name" value="degP_htrA_DO"/>
    <property type="match status" value="1"/>
</dbReference>
<reference evidence="19 20" key="1">
    <citation type="submission" date="2018-05" db="EMBL/GenBank/DDBJ databases">
        <title>Acuticoccus sediminis sp. nov., isolated from deep-sea sediment of Indian Ocean.</title>
        <authorList>
            <person name="Liu X."/>
            <person name="Lai Q."/>
            <person name="Du Y."/>
            <person name="Sun F."/>
            <person name="Zhang X."/>
            <person name="Wang S."/>
            <person name="Shao Z."/>
        </authorList>
    </citation>
    <scope>NUCLEOTIDE SEQUENCE [LARGE SCALE GENOMIC DNA]</scope>
    <source>
        <strain evidence="19 20">PTG4-2</strain>
    </source>
</reference>
<dbReference type="PRINTS" id="PR00834">
    <property type="entry name" value="PROTEASES2C"/>
</dbReference>
<dbReference type="PANTHER" id="PTHR22939:SF130">
    <property type="entry name" value="PERIPLASMIC SERINE ENDOPROTEASE DEGP-LIKE-RELATED"/>
    <property type="match status" value="1"/>
</dbReference>
<dbReference type="CDD" id="cd10839">
    <property type="entry name" value="cpPDZ1_DegP-like"/>
    <property type="match status" value="1"/>
</dbReference>
<dbReference type="EC" id="3.4.21.107" evidence="4"/>
<feature type="binding site" evidence="15">
    <location>
        <begin position="245"/>
        <end position="247"/>
    </location>
    <ligand>
        <name>substrate</name>
    </ligand>
</feature>
<evidence type="ECO:0000256" key="8">
    <source>
        <dbReference type="ARBA" id="ARBA00022737"/>
    </source>
</evidence>
<feature type="region of interest" description="Disordered" evidence="16">
    <location>
        <begin position="105"/>
        <end position="128"/>
    </location>
</feature>
<evidence type="ECO:0000256" key="14">
    <source>
        <dbReference type="PIRSR" id="PIRSR611782-1"/>
    </source>
</evidence>
<feature type="compositionally biased region" description="Basic and acidic residues" evidence="16">
    <location>
        <begin position="399"/>
        <end position="409"/>
    </location>
</feature>
<keyword evidence="7 17" id="KW-0732">Signal</keyword>
<evidence type="ECO:0000256" key="1">
    <source>
        <dbReference type="ARBA" id="ARBA00001772"/>
    </source>
</evidence>
<feature type="active site" description="Charge relay system" evidence="14">
    <location>
        <position position="174"/>
    </location>
</feature>
<dbReference type="InterPro" id="IPR001478">
    <property type="entry name" value="PDZ"/>
</dbReference>
<dbReference type="InterPro" id="IPR009003">
    <property type="entry name" value="Peptidase_S1_PA"/>
</dbReference>
<dbReference type="EMBL" id="QHHQ01000003">
    <property type="protein sequence ID" value="RAI00995.1"/>
    <property type="molecule type" value="Genomic_DNA"/>
</dbReference>
<dbReference type="FunFam" id="2.40.10.120:FF:000007">
    <property type="entry name" value="Periplasmic serine endoprotease DegP-like"/>
    <property type="match status" value="1"/>
</dbReference>
<comment type="caution">
    <text evidence="19">The sequence shown here is derived from an EMBL/GenBank/DDBJ whole genome shotgun (WGS) entry which is preliminary data.</text>
</comment>
<feature type="binding site" evidence="15">
    <location>
        <position position="144"/>
    </location>
    <ligand>
        <name>substrate</name>
    </ligand>
</feature>
<evidence type="ECO:0000256" key="9">
    <source>
        <dbReference type="ARBA" id="ARBA00022764"/>
    </source>
</evidence>
<dbReference type="Proteomes" id="UP000249590">
    <property type="component" value="Unassembled WGS sequence"/>
</dbReference>
<evidence type="ECO:0000256" key="4">
    <source>
        <dbReference type="ARBA" id="ARBA00013035"/>
    </source>
</evidence>
<keyword evidence="8" id="KW-0677">Repeat</keyword>
<dbReference type="SUPFAM" id="SSF50494">
    <property type="entry name" value="Trypsin-like serine proteases"/>
    <property type="match status" value="1"/>
</dbReference>
<dbReference type="Gene3D" id="2.30.42.10">
    <property type="match status" value="2"/>
</dbReference>
<sequence length="512" mass="53320">MGLNITNAGKRRTAALLAGTFLMGAVGAAVVDGAGTTPAHAQNLSAQVPSSAQNVAPSFADIVDRVSPAVVSIQVKSRAQPRLSNFRGFEGSPFDFFEQFGERFGRDGERRNDRRDERRGQQYSMGQGSGFLISADGYVVTNGHVVDDAEEVTVILNNGETHDAQVVGVDEKTDLALVKIQGDHDFPFVSFASQETRVGDWVMAVGNPFGLGGSVTAGIVSARGREIGAGPYDDFLQIDAPINRGNSGGPTFNLAGNVVGVNTAIYSPSGGSVGIGFAIPASIAEDVIADLKDDGSVTRGWLGVQIQTITPELAESIGRSSVNGALVTEPQDGSPAATAGIEPGDAIVAVDGKDVENPRDLARTISGKEPGSKVAITVWRDGKQRDVEVTLGTLNDTETADRGSDRNGDQGDQGDQETSQVLGMTLVPARQTGLDSDGLAVISVDPGSAAAEAGIRSGDIILQASGEDVASQSDFQDGMDMAKSEGRSNVFLRIQSGKNARYVAVPVEEDRG</sequence>